<accession>A0A7I7QWA7</accession>
<dbReference type="AlphaFoldDB" id="A0A7I7QWA7"/>
<name>A0A7I7QWA7_9MYCO</name>
<reference evidence="5 6" key="1">
    <citation type="journal article" date="2019" name="Emerg. Microbes Infect.">
        <title>Comprehensive subspecies identification of 175 nontuberculous mycobacteria species based on 7547 genomic profiles.</title>
        <authorList>
            <person name="Matsumoto Y."/>
            <person name="Kinjo T."/>
            <person name="Motooka D."/>
            <person name="Nabeya D."/>
            <person name="Jung N."/>
            <person name="Uechi K."/>
            <person name="Horii T."/>
            <person name="Iida T."/>
            <person name="Fujita J."/>
            <person name="Nakamura S."/>
        </authorList>
    </citation>
    <scope>NUCLEOTIDE SEQUENCE [LARGE SCALE GENOMIC DNA]</scope>
    <source>
        <strain evidence="5 6">JCM 17899</strain>
    </source>
</reference>
<dbReference type="Gene3D" id="3.90.550.10">
    <property type="entry name" value="Spore Coat Polysaccharide Biosynthesis Protein SpsA, Chain A"/>
    <property type="match status" value="1"/>
</dbReference>
<dbReference type="EMBL" id="AP022588">
    <property type="protein sequence ID" value="BBY30196.1"/>
    <property type="molecule type" value="Genomic_DNA"/>
</dbReference>
<organism evidence="5 6">
    <name type="scientific">Mycolicibacterium sediminis</name>
    <dbReference type="NCBI Taxonomy" id="1286180"/>
    <lineage>
        <taxon>Bacteria</taxon>
        <taxon>Bacillati</taxon>
        <taxon>Actinomycetota</taxon>
        <taxon>Actinomycetes</taxon>
        <taxon>Mycobacteriales</taxon>
        <taxon>Mycobacteriaceae</taxon>
        <taxon>Mycolicibacterium</taxon>
    </lineage>
</organism>
<evidence type="ECO:0000256" key="1">
    <source>
        <dbReference type="ARBA" id="ARBA00006739"/>
    </source>
</evidence>
<protein>
    <submittedName>
        <fullName evidence="5">Glycosyl transferase</fullName>
    </submittedName>
</protein>
<dbReference type="InterPro" id="IPR050834">
    <property type="entry name" value="Glycosyltransf_2"/>
</dbReference>
<dbReference type="InterPro" id="IPR001173">
    <property type="entry name" value="Glyco_trans_2-like"/>
</dbReference>
<sequence>MSSMGSGANRSGCLTSFVIASRDRSPEVVAVVTRLLRESACPIIVVDNGSRDDTVAALGVLAAGAPDRVTVIPLAENLGAVGRNVGVAAAVTPYVAFCDDDSWWAPDATTRAEEIFARHPTLALLAARTVVLPSGRVDELSDLLADSPLGQDPALPGPSILGFLACSSIVRRDAFEAVGGFIRILHFRGEEGLLALDLAAAGWDLCFSPDLVAYHQPSSVRPPDAAQRARSLRNDVLTTWLRRPSGECVRAAGRLARAAAHDEAHRRAMAEALRLLPSVWRGRRRLPRDVERSLALLADT</sequence>
<gene>
    <name evidence="5" type="ORF">MSEDJ_42920</name>
</gene>
<dbReference type="Proteomes" id="UP000467193">
    <property type="component" value="Chromosome"/>
</dbReference>
<dbReference type="KEGG" id="msei:MSEDJ_42920"/>
<keyword evidence="6" id="KW-1185">Reference proteome</keyword>
<feature type="domain" description="Glycosyltransferase 2-like" evidence="4">
    <location>
        <begin position="16"/>
        <end position="178"/>
    </location>
</feature>
<dbReference type="CDD" id="cd00761">
    <property type="entry name" value="Glyco_tranf_GTA_type"/>
    <property type="match status" value="1"/>
</dbReference>
<dbReference type="GO" id="GO:0016757">
    <property type="term" value="F:glycosyltransferase activity"/>
    <property type="evidence" value="ECO:0007669"/>
    <property type="project" value="UniProtKB-KW"/>
</dbReference>
<proteinExistence type="inferred from homology"/>
<evidence type="ECO:0000256" key="2">
    <source>
        <dbReference type="ARBA" id="ARBA00022676"/>
    </source>
</evidence>
<evidence type="ECO:0000313" key="5">
    <source>
        <dbReference type="EMBL" id="BBY30196.1"/>
    </source>
</evidence>
<dbReference type="InterPro" id="IPR029044">
    <property type="entry name" value="Nucleotide-diphossugar_trans"/>
</dbReference>
<comment type="similarity">
    <text evidence="1">Belongs to the glycosyltransferase 2 family.</text>
</comment>
<evidence type="ECO:0000259" key="4">
    <source>
        <dbReference type="Pfam" id="PF00535"/>
    </source>
</evidence>
<evidence type="ECO:0000256" key="3">
    <source>
        <dbReference type="ARBA" id="ARBA00022679"/>
    </source>
</evidence>
<dbReference type="Pfam" id="PF00535">
    <property type="entry name" value="Glycos_transf_2"/>
    <property type="match status" value="1"/>
</dbReference>
<evidence type="ECO:0000313" key="6">
    <source>
        <dbReference type="Proteomes" id="UP000467193"/>
    </source>
</evidence>
<dbReference type="PANTHER" id="PTHR43685">
    <property type="entry name" value="GLYCOSYLTRANSFERASE"/>
    <property type="match status" value="1"/>
</dbReference>
<dbReference type="SUPFAM" id="SSF53448">
    <property type="entry name" value="Nucleotide-diphospho-sugar transferases"/>
    <property type="match status" value="1"/>
</dbReference>
<keyword evidence="3 5" id="KW-0808">Transferase</keyword>
<keyword evidence="2" id="KW-0328">Glycosyltransferase</keyword>
<dbReference type="PANTHER" id="PTHR43685:SF5">
    <property type="entry name" value="GLYCOSYLTRANSFERASE EPSE-RELATED"/>
    <property type="match status" value="1"/>
</dbReference>